<sequence length="190" mass="22373">MEKFPHESISRNKIIHESEKCCKGMEWEEKMQFLQKVEYDTDTTSNSAFETSVVKVKKAHRRKRKKVNLPRRPTRPYKYFYTESFDKVAAAHPEFKTGEYMSLMSKSIKELWNALSPEDCEKYVELFKKDKSRYNAEMKEFKEKGTFTPLGLDGKPKPSPSEPAPKKRMDNSNISNEEDEEARKFASLFF</sequence>
<dbReference type="PANTHER" id="PTHR48112">
    <property type="entry name" value="HIGH MOBILITY GROUP PROTEIN DSP1"/>
    <property type="match status" value="1"/>
</dbReference>
<reference evidence="6" key="1">
    <citation type="submission" date="2022-11" db="UniProtKB">
        <authorList>
            <consortium name="WormBaseParasite"/>
        </authorList>
    </citation>
    <scope>IDENTIFICATION</scope>
</reference>
<dbReference type="GO" id="GO:0005634">
    <property type="term" value="C:nucleus"/>
    <property type="evidence" value="ECO:0007669"/>
    <property type="project" value="UniProtKB-UniRule"/>
</dbReference>
<evidence type="ECO:0000259" key="4">
    <source>
        <dbReference type="PROSITE" id="PS50118"/>
    </source>
</evidence>
<keyword evidence="5" id="KW-1185">Reference proteome</keyword>
<dbReference type="SMART" id="SM00398">
    <property type="entry name" value="HMG"/>
    <property type="match status" value="1"/>
</dbReference>
<dbReference type="Gene3D" id="1.10.30.10">
    <property type="entry name" value="High mobility group box domain"/>
    <property type="match status" value="1"/>
</dbReference>
<evidence type="ECO:0000256" key="2">
    <source>
        <dbReference type="PROSITE-ProRule" id="PRU00267"/>
    </source>
</evidence>
<dbReference type="GO" id="GO:0003677">
    <property type="term" value="F:DNA binding"/>
    <property type="evidence" value="ECO:0007669"/>
    <property type="project" value="UniProtKB-UniRule"/>
</dbReference>
<dbReference type="SUPFAM" id="SSF47095">
    <property type="entry name" value="HMG-box"/>
    <property type="match status" value="1"/>
</dbReference>
<dbReference type="AlphaFoldDB" id="A0A914EKE1"/>
<evidence type="ECO:0000256" key="3">
    <source>
        <dbReference type="SAM" id="MobiDB-lite"/>
    </source>
</evidence>
<proteinExistence type="predicted"/>
<organism evidence="5 6">
    <name type="scientific">Acrobeloides nanus</name>
    <dbReference type="NCBI Taxonomy" id="290746"/>
    <lineage>
        <taxon>Eukaryota</taxon>
        <taxon>Metazoa</taxon>
        <taxon>Ecdysozoa</taxon>
        <taxon>Nematoda</taxon>
        <taxon>Chromadorea</taxon>
        <taxon>Rhabditida</taxon>
        <taxon>Tylenchina</taxon>
        <taxon>Cephalobomorpha</taxon>
        <taxon>Cephaloboidea</taxon>
        <taxon>Cephalobidae</taxon>
        <taxon>Acrobeloides</taxon>
    </lineage>
</organism>
<protein>
    <submittedName>
        <fullName evidence="6">HMG box domain-containing protein</fullName>
    </submittedName>
</protein>
<dbReference type="PROSITE" id="PS50118">
    <property type="entry name" value="HMG_BOX_2"/>
    <property type="match status" value="1"/>
</dbReference>
<dbReference type="InterPro" id="IPR009071">
    <property type="entry name" value="HMG_box_dom"/>
</dbReference>
<dbReference type="WBParaSite" id="ACRNAN_scaffold907.g22895.t1">
    <property type="protein sequence ID" value="ACRNAN_scaffold907.g22895.t1"/>
    <property type="gene ID" value="ACRNAN_scaffold907.g22895"/>
</dbReference>
<name>A0A914EKE1_9BILA</name>
<accession>A0A914EKE1</accession>
<evidence type="ECO:0000313" key="6">
    <source>
        <dbReference type="WBParaSite" id="ACRNAN_scaffold907.g22895.t1"/>
    </source>
</evidence>
<dbReference type="Pfam" id="PF00505">
    <property type="entry name" value="HMG_box"/>
    <property type="match status" value="1"/>
</dbReference>
<keyword evidence="2" id="KW-0539">Nucleus</keyword>
<evidence type="ECO:0000313" key="5">
    <source>
        <dbReference type="Proteomes" id="UP000887540"/>
    </source>
</evidence>
<keyword evidence="1 2" id="KW-0238">DNA-binding</keyword>
<feature type="domain" description="HMG box" evidence="4">
    <location>
        <begin position="70"/>
        <end position="142"/>
    </location>
</feature>
<dbReference type="InterPro" id="IPR036910">
    <property type="entry name" value="HMG_box_dom_sf"/>
</dbReference>
<feature type="region of interest" description="Disordered" evidence="3">
    <location>
        <begin position="145"/>
        <end position="190"/>
    </location>
</feature>
<evidence type="ECO:0000256" key="1">
    <source>
        <dbReference type="ARBA" id="ARBA00023125"/>
    </source>
</evidence>
<dbReference type="InterPro" id="IPR050342">
    <property type="entry name" value="HMGB"/>
</dbReference>
<dbReference type="Proteomes" id="UP000887540">
    <property type="component" value="Unplaced"/>
</dbReference>
<feature type="DNA-binding region" description="HMG box" evidence="2">
    <location>
        <begin position="70"/>
        <end position="142"/>
    </location>
</feature>